<dbReference type="AlphaFoldDB" id="A0A453EJT4"/>
<evidence type="ECO:0000313" key="2">
    <source>
        <dbReference type="Proteomes" id="UP000015105"/>
    </source>
</evidence>
<organism evidence="1 2">
    <name type="scientific">Aegilops tauschii subsp. strangulata</name>
    <name type="common">Goatgrass</name>
    <dbReference type="NCBI Taxonomy" id="200361"/>
    <lineage>
        <taxon>Eukaryota</taxon>
        <taxon>Viridiplantae</taxon>
        <taxon>Streptophyta</taxon>
        <taxon>Embryophyta</taxon>
        <taxon>Tracheophyta</taxon>
        <taxon>Spermatophyta</taxon>
        <taxon>Magnoliopsida</taxon>
        <taxon>Liliopsida</taxon>
        <taxon>Poales</taxon>
        <taxon>Poaceae</taxon>
        <taxon>BOP clade</taxon>
        <taxon>Pooideae</taxon>
        <taxon>Triticodae</taxon>
        <taxon>Triticeae</taxon>
        <taxon>Triticinae</taxon>
        <taxon>Aegilops</taxon>
    </lineage>
</organism>
<accession>A0A453EJT4</accession>
<sequence>CDAGKVGKLMLALSDLLWEDMKSGPDRVAVPYK</sequence>
<name>A0A453EJT4_AEGTS</name>
<dbReference type="EnsemblPlants" id="AET3Gv20368200.6">
    <property type="protein sequence ID" value="AET3Gv20368200.6"/>
    <property type="gene ID" value="AET3Gv20368200"/>
</dbReference>
<reference evidence="1" key="3">
    <citation type="journal article" date="2017" name="Nature">
        <title>Genome sequence of the progenitor of the wheat D genome Aegilops tauschii.</title>
        <authorList>
            <person name="Luo M.C."/>
            <person name="Gu Y.Q."/>
            <person name="Puiu D."/>
            <person name="Wang H."/>
            <person name="Twardziok S.O."/>
            <person name="Deal K.R."/>
            <person name="Huo N."/>
            <person name="Zhu T."/>
            <person name="Wang L."/>
            <person name="Wang Y."/>
            <person name="McGuire P.E."/>
            <person name="Liu S."/>
            <person name="Long H."/>
            <person name="Ramasamy R.K."/>
            <person name="Rodriguez J.C."/>
            <person name="Van S.L."/>
            <person name="Yuan L."/>
            <person name="Wang Z."/>
            <person name="Xia Z."/>
            <person name="Xiao L."/>
            <person name="Anderson O.D."/>
            <person name="Ouyang S."/>
            <person name="Liang Y."/>
            <person name="Zimin A.V."/>
            <person name="Pertea G."/>
            <person name="Qi P."/>
            <person name="Bennetzen J.L."/>
            <person name="Dai X."/>
            <person name="Dawson M.W."/>
            <person name="Muller H.G."/>
            <person name="Kugler K."/>
            <person name="Rivarola-Duarte L."/>
            <person name="Spannagl M."/>
            <person name="Mayer K.F.X."/>
            <person name="Lu F.H."/>
            <person name="Bevan M.W."/>
            <person name="Leroy P."/>
            <person name="Li P."/>
            <person name="You F.M."/>
            <person name="Sun Q."/>
            <person name="Liu Z."/>
            <person name="Lyons E."/>
            <person name="Wicker T."/>
            <person name="Salzberg S.L."/>
            <person name="Devos K.M."/>
            <person name="Dvorak J."/>
        </authorList>
    </citation>
    <scope>NUCLEOTIDE SEQUENCE [LARGE SCALE GENOMIC DNA]</scope>
    <source>
        <strain evidence="1">cv. AL8/78</strain>
    </source>
</reference>
<evidence type="ECO:0000313" key="1">
    <source>
        <dbReference type="EnsemblPlants" id="AET3Gv20368200.6"/>
    </source>
</evidence>
<protein>
    <submittedName>
        <fullName evidence="1">Uncharacterized protein</fullName>
    </submittedName>
</protein>
<dbReference type="Proteomes" id="UP000015105">
    <property type="component" value="Chromosome 3D"/>
</dbReference>
<reference evidence="2" key="2">
    <citation type="journal article" date="2017" name="Nat. Plants">
        <title>The Aegilops tauschii genome reveals multiple impacts of transposons.</title>
        <authorList>
            <person name="Zhao G."/>
            <person name="Zou C."/>
            <person name="Li K."/>
            <person name="Wang K."/>
            <person name="Li T."/>
            <person name="Gao L."/>
            <person name="Zhang X."/>
            <person name="Wang H."/>
            <person name="Yang Z."/>
            <person name="Liu X."/>
            <person name="Jiang W."/>
            <person name="Mao L."/>
            <person name="Kong X."/>
            <person name="Jiao Y."/>
            <person name="Jia J."/>
        </authorList>
    </citation>
    <scope>NUCLEOTIDE SEQUENCE [LARGE SCALE GENOMIC DNA]</scope>
    <source>
        <strain evidence="2">cv. AL8/78</strain>
    </source>
</reference>
<reference evidence="1" key="4">
    <citation type="submission" date="2019-03" db="UniProtKB">
        <authorList>
            <consortium name="EnsemblPlants"/>
        </authorList>
    </citation>
    <scope>IDENTIFICATION</scope>
</reference>
<reference evidence="1" key="5">
    <citation type="journal article" date="2021" name="G3 (Bethesda)">
        <title>Aegilops tauschii genome assembly Aet v5.0 features greater sequence contiguity and improved annotation.</title>
        <authorList>
            <person name="Wang L."/>
            <person name="Zhu T."/>
            <person name="Rodriguez J.C."/>
            <person name="Deal K.R."/>
            <person name="Dubcovsky J."/>
            <person name="McGuire P.E."/>
            <person name="Lux T."/>
            <person name="Spannagl M."/>
            <person name="Mayer K.F.X."/>
            <person name="Baldrich P."/>
            <person name="Meyers B.C."/>
            <person name="Huo N."/>
            <person name="Gu Y.Q."/>
            <person name="Zhou H."/>
            <person name="Devos K.M."/>
            <person name="Bennetzen J.L."/>
            <person name="Unver T."/>
            <person name="Budak H."/>
            <person name="Gulick P.J."/>
            <person name="Galiba G."/>
            <person name="Kalapos B."/>
            <person name="Nelson D.R."/>
            <person name="Li P."/>
            <person name="You F.M."/>
            <person name="Luo M.C."/>
            <person name="Dvorak J."/>
        </authorList>
    </citation>
    <scope>NUCLEOTIDE SEQUENCE [LARGE SCALE GENOMIC DNA]</scope>
    <source>
        <strain evidence="1">cv. AL8/78</strain>
    </source>
</reference>
<proteinExistence type="predicted"/>
<dbReference type="Gramene" id="AET3Gv20368200.6">
    <property type="protein sequence ID" value="AET3Gv20368200.6"/>
    <property type="gene ID" value="AET3Gv20368200"/>
</dbReference>
<reference evidence="2" key="1">
    <citation type="journal article" date="2014" name="Science">
        <title>Ancient hybridizations among the ancestral genomes of bread wheat.</title>
        <authorList>
            <consortium name="International Wheat Genome Sequencing Consortium,"/>
            <person name="Marcussen T."/>
            <person name="Sandve S.R."/>
            <person name="Heier L."/>
            <person name="Spannagl M."/>
            <person name="Pfeifer M."/>
            <person name="Jakobsen K.S."/>
            <person name="Wulff B.B."/>
            <person name="Steuernagel B."/>
            <person name="Mayer K.F."/>
            <person name="Olsen O.A."/>
        </authorList>
    </citation>
    <scope>NUCLEOTIDE SEQUENCE [LARGE SCALE GENOMIC DNA]</scope>
    <source>
        <strain evidence="2">cv. AL8/78</strain>
    </source>
</reference>
<keyword evidence="2" id="KW-1185">Reference proteome</keyword>